<feature type="region of interest" description="Disordered" evidence="1">
    <location>
        <begin position="117"/>
        <end position="142"/>
    </location>
</feature>
<protein>
    <submittedName>
        <fullName evidence="2">Uncharacterized protein</fullName>
    </submittedName>
</protein>
<accession>A0A9P7ZQ29</accession>
<evidence type="ECO:0000313" key="3">
    <source>
        <dbReference type="Proteomes" id="UP000887229"/>
    </source>
</evidence>
<dbReference type="OrthoDB" id="5330139at2759"/>
<name>A0A9P7ZQ29_9HYPO</name>
<evidence type="ECO:0000313" key="2">
    <source>
        <dbReference type="EMBL" id="KAG9256016.1"/>
    </source>
</evidence>
<dbReference type="EMBL" id="MU251249">
    <property type="protein sequence ID" value="KAG9256016.1"/>
    <property type="molecule type" value="Genomic_DNA"/>
</dbReference>
<dbReference type="AlphaFoldDB" id="A0A9P7ZQ29"/>
<dbReference type="GeneID" id="70293013"/>
<organism evidence="2 3">
    <name type="scientific">Emericellopsis atlantica</name>
    <dbReference type="NCBI Taxonomy" id="2614577"/>
    <lineage>
        <taxon>Eukaryota</taxon>
        <taxon>Fungi</taxon>
        <taxon>Dikarya</taxon>
        <taxon>Ascomycota</taxon>
        <taxon>Pezizomycotina</taxon>
        <taxon>Sordariomycetes</taxon>
        <taxon>Hypocreomycetidae</taxon>
        <taxon>Hypocreales</taxon>
        <taxon>Bionectriaceae</taxon>
        <taxon>Emericellopsis</taxon>
    </lineage>
</organism>
<evidence type="ECO:0000256" key="1">
    <source>
        <dbReference type="SAM" id="MobiDB-lite"/>
    </source>
</evidence>
<dbReference type="Proteomes" id="UP000887229">
    <property type="component" value="Unassembled WGS sequence"/>
</dbReference>
<comment type="caution">
    <text evidence="2">The sequence shown here is derived from an EMBL/GenBank/DDBJ whole genome shotgun (WGS) entry which is preliminary data.</text>
</comment>
<gene>
    <name evidence="2" type="ORF">F5Z01DRAFT_634979</name>
</gene>
<keyword evidence="3" id="KW-1185">Reference proteome</keyword>
<dbReference type="RefSeq" id="XP_046119940.1">
    <property type="nucleotide sequence ID" value="XM_046262110.1"/>
</dbReference>
<reference evidence="2" key="1">
    <citation type="journal article" date="2021" name="IMA Fungus">
        <title>Genomic characterization of three marine fungi, including Emericellopsis atlantica sp. nov. with signatures of a generalist lifestyle and marine biomass degradation.</title>
        <authorList>
            <person name="Hagestad O.C."/>
            <person name="Hou L."/>
            <person name="Andersen J.H."/>
            <person name="Hansen E.H."/>
            <person name="Altermark B."/>
            <person name="Li C."/>
            <person name="Kuhnert E."/>
            <person name="Cox R.J."/>
            <person name="Crous P.W."/>
            <person name="Spatafora J.W."/>
            <person name="Lail K."/>
            <person name="Amirebrahimi M."/>
            <person name="Lipzen A."/>
            <person name="Pangilinan J."/>
            <person name="Andreopoulos W."/>
            <person name="Hayes R.D."/>
            <person name="Ng V."/>
            <person name="Grigoriev I.V."/>
            <person name="Jackson S.A."/>
            <person name="Sutton T.D.S."/>
            <person name="Dobson A.D.W."/>
            <person name="Rama T."/>
        </authorList>
    </citation>
    <scope>NUCLEOTIDE SEQUENCE</scope>
    <source>
        <strain evidence="2">TS7</strain>
    </source>
</reference>
<proteinExistence type="predicted"/>
<sequence length="142" mass="15635">MAPRLSSGKGAVHYSGLYGSAYFIHDAGLATPTKLGNATKSAVAQLLGDLGPKPDTLEKLPLRFHHGSRHFAHESLQLPRVDIDRDLPKQSSTCHDISLASLWLSGNWQAITLDGSPDERFERESRESAHELRGTLDKLKEH</sequence>